<name>A0ABZ2QUB9_9ACTN</name>
<sequence length="266" mass="29213">MDTTAVDAYLDRIGAARPAAPDADALRALHLGHLRAVPFENLSIHLGEEIVLAEKPLLDKIVGARRGGFCYELNGAFAMLLRALGYEVELLAGRVFGPDGPGIPYDHLALRVRTPSGPWLADVGFGRNSHLPLRWDSRAEQSDPAGEFRIEETAEGDLDVLRDGTPQYRLERRPRAYAEFEVGCWWHQTSPKSHFTQSLVCSRLTETGRVTLSGRTLVITGADGAREERQVEEGEVLAAYREHFGIVLEREPVVAKGRVPGAGAQP</sequence>
<dbReference type="Gene3D" id="2.40.128.150">
    <property type="entry name" value="Cysteine proteinases"/>
    <property type="match status" value="1"/>
</dbReference>
<organism evidence="3 4">
    <name type="scientific">Streptomyces sirii</name>
    <dbReference type="NCBI Taxonomy" id="3127701"/>
    <lineage>
        <taxon>Bacteria</taxon>
        <taxon>Bacillati</taxon>
        <taxon>Actinomycetota</taxon>
        <taxon>Actinomycetes</taxon>
        <taxon>Kitasatosporales</taxon>
        <taxon>Streptomycetaceae</taxon>
        <taxon>Streptomyces</taxon>
    </lineage>
</organism>
<gene>
    <name evidence="3" type="ORF">WAB15_14780</name>
</gene>
<dbReference type="PRINTS" id="PR01543">
    <property type="entry name" value="ANATRNSFRASE"/>
</dbReference>
<dbReference type="SUPFAM" id="SSF54001">
    <property type="entry name" value="Cysteine proteinases"/>
    <property type="match status" value="1"/>
</dbReference>
<protein>
    <submittedName>
        <fullName evidence="3">Arylamine N-acetyltransferase</fullName>
    </submittedName>
</protein>
<evidence type="ECO:0000256" key="1">
    <source>
        <dbReference type="ARBA" id="ARBA00006547"/>
    </source>
</evidence>
<evidence type="ECO:0000313" key="4">
    <source>
        <dbReference type="Proteomes" id="UP001626628"/>
    </source>
</evidence>
<comment type="similarity">
    <text evidence="1 2">Belongs to the arylamine N-acetyltransferase family.</text>
</comment>
<dbReference type="PANTHER" id="PTHR11786:SF0">
    <property type="entry name" value="ARYLAMINE N-ACETYLTRANSFERASE 4-RELATED"/>
    <property type="match status" value="1"/>
</dbReference>
<evidence type="ECO:0000256" key="2">
    <source>
        <dbReference type="RuleBase" id="RU003452"/>
    </source>
</evidence>
<accession>A0ABZ2QUB9</accession>
<dbReference type="InterPro" id="IPR001447">
    <property type="entry name" value="Arylamine_N-AcTrfase"/>
</dbReference>
<dbReference type="InterPro" id="IPR038765">
    <property type="entry name" value="Papain-like_cys_pep_sf"/>
</dbReference>
<dbReference type="Gene3D" id="3.30.2140.10">
    <property type="entry name" value="Arylamine N-acetyltransferase"/>
    <property type="match status" value="1"/>
</dbReference>
<dbReference type="PANTHER" id="PTHR11786">
    <property type="entry name" value="N-HYDROXYARYLAMINE O-ACETYLTRANSFERASE"/>
    <property type="match status" value="1"/>
</dbReference>
<evidence type="ECO:0000313" key="3">
    <source>
        <dbReference type="EMBL" id="WXK77162.1"/>
    </source>
</evidence>
<dbReference type="RefSeq" id="WP_399147748.1">
    <property type="nucleotide sequence ID" value="NZ_CP147982.1"/>
</dbReference>
<dbReference type="Proteomes" id="UP001626628">
    <property type="component" value="Chromosome"/>
</dbReference>
<dbReference type="EMBL" id="CP147982">
    <property type="protein sequence ID" value="WXK77162.1"/>
    <property type="molecule type" value="Genomic_DNA"/>
</dbReference>
<proteinExistence type="inferred from homology"/>
<dbReference type="Pfam" id="PF00797">
    <property type="entry name" value="Acetyltransf_2"/>
    <property type="match status" value="1"/>
</dbReference>
<keyword evidence="4" id="KW-1185">Reference proteome</keyword>
<reference evidence="3 4" key="1">
    <citation type="submission" date="2024-03" db="EMBL/GenBank/DDBJ databases">
        <title>The complete genome of Streptomyces sirii sp.nov.</title>
        <authorList>
            <person name="Zakalyukina Y.V."/>
            <person name="Belik A.R."/>
            <person name="Biryukov M.V."/>
            <person name="Baturina O.A."/>
            <person name="Kabilov M.R."/>
        </authorList>
    </citation>
    <scope>NUCLEOTIDE SEQUENCE [LARGE SCALE GENOMIC DNA]</scope>
    <source>
        <strain evidence="3 4">BP-8</strain>
    </source>
</reference>